<dbReference type="RefSeq" id="WP_294756045.1">
    <property type="nucleotide sequence ID" value="NZ_DYUC01000106.1"/>
</dbReference>
<evidence type="ECO:0000313" key="1">
    <source>
        <dbReference type="EMBL" id="HJG87459.1"/>
    </source>
</evidence>
<organism evidence="1 2">
    <name type="scientific">Pseudoflavonifractor capillosus</name>
    <dbReference type="NCBI Taxonomy" id="106588"/>
    <lineage>
        <taxon>Bacteria</taxon>
        <taxon>Bacillati</taxon>
        <taxon>Bacillota</taxon>
        <taxon>Clostridia</taxon>
        <taxon>Eubacteriales</taxon>
        <taxon>Oscillospiraceae</taxon>
        <taxon>Pseudoflavonifractor</taxon>
    </lineage>
</organism>
<sequence length="145" mass="16697">MTIIESVRAWLRTYPPLAEGRLGVDYLPEEARTYSVDSVPAEETVKRYLDGSAKKRFLFVLASREFQGDNIQGNTENLAFYEAFSRWVEAQNRRPKHLPELDNGRTAQRVEVTTSGYPFLVDDHGTARYQIQMRLDYFEKGATQA</sequence>
<protein>
    <submittedName>
        <fullName evidence="1">Chloramphenicol resistance protein</fullName>
    </submittedName>
</protein>
<comment type="caution">
    <text evidence="1">The sequence shown here is derived from an EMBL/GenBank/DDBJ whole genome shotgun (WGS) entry which is preliminary data.</text>
</comment>
<dbReference type="Proteomes" id="UP000760668">
    <property type="component" value="Unassembled WGS sequence"/>
</dbReference>
<reference evidence="1" key="1">
    <citation type="journal article" date="2021" name="PeerJ">
        <title>Extensive microbial diversity within the chicken gut microbiome revealed by metagenomics and culture.</title>
        <authorList>
            <person name="Gilroy R."/>
            <person name="Ravi A."/>
            <person name="Getino M."/>
            <person name="Pursley I."/>
            <person name="Horton D.L."/>
            <person name="Alikhan N.F."/>
            <person name="Baker D."/>
            <person name="Gharbi K."/>
            <person name="Hall N."/>
            <person name="Watson M."/>
            <person name="Adriaenssens E.M."/>
            <person name="Foster-Nyarko E."/>
            <person name="Jarju S."/>
            <person name="Secka A."/>
            <person name="Antonio M."/>
            <person name="Oren A."/>
            <person name="Chaudhuri R.R."/>
            <person name="La Ragione R."/>
            <person name="Hildebrand F."/>
            <person name="Pallen M.J."/>
        </authorList>
    </citation>
    <scope>NUCLEOTIDE SEQUENCE</scope>
    <source>
        <strain evidence="1">CHK179-5677</strain>
    </source>
</reference>
<dbReference type="AlphaFoldDB" id="A0A921STQ3"/>
<evidence type="ECO:0000313" key="2">
    <source>
        <dbReference type="Proteomes" id="UP000760668"/>
    </source>
</evidence>
<gene>
    <name evidence="1" type="ORF">K8V01_10635</name>
</gene>
<proteinExistence type="predicted"/>
<name>A0A921STQ3_9FIRM</name>
<dbReference type="EMBL" id="DYUC01000106">
    <property type="protein sequence ID" value="HJG87459.1"/>
    <property type="molecule type" value="Genomic_DNA"/>
</dbReference>
<accession>A0A921STQ3</accession>
<reference evidence="1" key="2">
    <citation type="submission" date="2021-09" db="EMBL/GenBank/DDBJ databases">
        <authorList>
            <person name="Gilroy R."/>
        </authorList>
    </citation>
    <scope>NUCLEOTIDE SEQUENCE</scope>
    <source>
        <strain evidence="1">CHK179-5677</strain>
    </source>
</reference>